<dbReference type="GO" id="GO:0004066">
    <property type="term" value="F:asparagine synthase (glutamine-hydrolyzing) activity"/>
    <property type="evidence" value="ECO:0007669"/>
    <property type="project" value="UniProtKB-EC"/>
</dbReference>
<keyword evidence="6" id="KW-1185">Reference proteome</keyword>
<gene>
    <name evidence="5" type="ORF">DFO77_10711</name>
</gene>
<dbReference type="AlphaFoldDB" id="A0A368VCM3"/>
<dbReference type="EC" id="6.3.5.4" evidence="2"/>
<dbReference type="InterPro" id="IPR051786">
    <property type="entry name" value="ASN_synthetase/amidase"/>
</dbReference>
<comment type="catalytic activity">
    <reaction evidence="3">
        <text>L-aspartate + L-glutamine + ATP + H2O = L-asparagine + L-glutamate + AMP + diphosphate + H(+)</text>
        <dbReference type="Rhea" id="RHEA:12228"/>
        <dbReference type="ChEBI" id="CHEBI:15377"/>
        <dbReference type="ChEBI" id="CHEBI:15378"/>
        <dbReference type="ChEBI" id="CHEBI:29985"/>
        <dbReference type="ChEBI" id="CHEBI:29991"/>
        <dbReference type="ChEBI" id="CHEBI:30616"/>
        <dbReference type="ChEBI" id="CHEBI:33019"/>
        <dbReference type="ChEBI" id="CHEBI:58048"/>
        <dbReference type="ChEBI" id="CHEBI:58359"/>
        <dbReference type="ChEBI" id="CHEBI:456215"/>
        <dbReference type="EC" id="6.3.5.4"/>
    </reaction>
</comment>
<sequence length="461" mass="53765">MKNPVIPVNSLFYQVDEEHALDFKAIAVFLATGFFLDKDTYYKDQKVVPPATSYSLNSNGRISVGEPWFRWHYTPRDISFGGALDEFSFLFEKITEEQTRGKNVILPLSGGLDSRSQAVALKAINHPSVATYSYKFARSFDETSYGREIARRCALSFEELVIPKGYLWDRIDELAEINQCYSDFTHPRQMAVIDEISKLGNLFFLGHWGDVLFDDMGISENATEYEQLVYLKKKVLKKGGLELASEVWKSWNLQGNFSDYLDDRLLVLLRKIDIKNANARIRAFKSLYWAPRWTSVNLAVFSSRHETALPYYDNRMCEFICTIPEEYLAGRKMQIEYIKRRNPGVAAVRWQDFSPCNLYTYPSFSHPKYWPYRIFRKVGRVAQKQIKGQSLVLRNWENQFLGKENATRLKQHLFENPSFKKLIPTEVTQKFYQNFRKKDPVFYSHPISSLLTLSVFSKRIK</sequence>
<proteinExistence type="predicted"/>
<protein>
    <recommendedName>
        <fullName evidence="2">asparagine synthase (glutamine-hydrolyzing)</fullName>
        <ecNumber evidence="2">6.3.5.4</ecNumber>
    </recommendedName>
</protein>
<organism evidence="5 6">
    <name type="scientific">Marinilabilia salmonicolor</name>
    <dbReference type="NCBI Taxonomy" id="989"/>
    <lineage>
        <taxon>Bacteria</taxon>
        <taxon>Pseudomonadati</taxon>
        <taxon>Bacteroidota</taxon>
        <taxon>Bacteroidia</taxon>
        <taxon>Marinilabiliales</taxon>
        <taxon>Marinilabiliaceae</taxon>
        <taxon>Marinilabilia</taxon>
    </lineage>
</organism>
<comment type="pathway">
    <text evidence="1">Amino-acid biosynthesis; L-asparagine biosynthesis; L-asparagine from L-aspartate (L-Gln route): step 1/1.</text>
</comment>
<accession>A0A368VCM3</accession>
<comment type="caution">
    <text evidence="5">The sequence shown here is derived from an EMBL/GenBank/DDBJ whole genome shotgun (WGS) entry which is preliminary data.</text>
</comment>
<evidence type="ECO:0000256" key="2">
    <source>
        <dbReference type="ARBA" id="ARBA00012737"/>
    </source>
</evidence>
<reference evidence="5 6" key="1">
    <citation type="submission" date="2018-07" db="EMBL/GenBank/DDBJ databases">
        <title>Freshwater and sediment microbial communities from various areas in North America, analyzing microbe dynamics in response to fracking.</title>
        <authorList>
            <person name="Lamendella R."/>
        </authorList>
    </citation>
    <scope>NUCLEOTIDE SEQUENCE [LARGE SCALE GENOMIC DNA]</scope>
    <source>
        <strain evidence="5 6">160A</strain>
    </source>
</reference>
<dbReference type="Pfam" id="PF00733">
    <property type="entry name" value="Asn_synthase"/>
    <property type="match status" value="1"/>
</dbReference>
<evidence type="ECO:0000259" key="4">
    <source>
        <dbReference type="Pfam" id="PF00733"/>
    </source>
</evidence>
<dbReference type="RefSeq" id="WP_114436741.1">
    <property type="nucleotide sequence ID" value="NZ_QPIZ01000007.1"/>
</dbReference>
<evidence type="ECO:0000256" key="1">
    <source>
        <dbReference type="ARBA" id="ARBA00005187"/>
    </source>
</evidence>
<evidence type="ECO:0000256" key="3">
    <source>
        <dbReference type="ARBA" id="ARBA00048741"/>
    </source>
</evidence>
<dbReference type="SUPFAM" id="SSF52402">
    <property type="entry name" value="Adenine nucleotide alpha hydrolases-like"/>
    <property type="match status" value="1"/>
</dbReference>
<dbReference type="PANTHER" id="PTHR43284">
    <property type="entry name" value="ASPARAGINE SYNTHETASE (GLUTAMINE-HYDROLYZING)"/>
    <property type="match status" value="1"/>
</dbReference>
<dbReference type="EMBL" id="QPIZ01000007">
    <property type="protein sequence ID" value="RCW36721.1"/>
    <property type="molecule type" value="Genomic_DNA"/>
</dbReference>
<feature type="domain" description="Asparagine synthetase" evidence="4">
    <location>
        <begin position="104"/>
        <end position="327"/>
    </location>
</feature>
<dbReference type="Gene3D" id="3.40.50.620">
    <property type="entry name" value="HUPs"/>
    <property type="match status" value="1"/>
</dbReference>
<dbReference type="InterPro" id="IPR014729">
    <property type="entry name" value="Rossmann-like_a/b/a_fold"/>
</dbReference>
<dbReference type="InterPro" id="IPR001962">
    <property type="entry name" value="Asn_synthase"/>
</dbReference>
<dbReference type="GO" id="GO:0006529">
    <property type="term" value="P:asparagine biosynthetic process"/>
    <property type="evidence" value="ECO:0007669"/>
    <property type="project" value="InterPro"/>
</dbReference>
<dbReference type="Proteomes" id="UP000252733">
    <property type="component" value="Unassembled WGS sequence"/>
</dbReference>
<evidence type="ECO:0000313" key="6">
    <source>
        <dbReference type="Proteomes" id="UP000252733"/>
    </source>
</evidence>
<evidence type="ECO:0000313" key="5">
    <source>
        <dbReference type="EMBL" id="RCW36721.1"/>
    </source>
</evidence>
<dbReference type="PANTHER" id="PTHR43284:SF1">
    <property type="entry name" value="ASPARAGINE SYNTHETASE"/>
    <property type="match status" value="1"/>
</dbReference>
<name>A0A368VCM3_9BACT</name>